<dbReference type="EMBL" id="JAGIYQ010000005">
    <property type="protein sequence ID" value="MBP0725405.1"/>
    <property type="molecule type" value="Genomic_DNA"/>
</dbReference>
<organism evidence="4 5">
    <name type="scientific">Gottfriedia endophytica</name>
    <dbReference type="NCBI Taxonomy" id="2820819"/>
    <lineage>
        <taxon>Bacteria</taxon>
        <taxon>Bacillati</taxon>
        <taxon>Bacillota</taxon>
        <taxon>Bacilli</taxon>
        <taxon>Bacillales</taxon>
        <taxon>Bacillaceae</taxon>
        <taxon>Gottfriedia</taxon>
    </lineage>
</organism>
<accession>A0A940SIW1</accession>
<sequence>MLKRFLKNEKGLTLIELLAVIVILGIVAAIAIPAVGNIIHKSKVDAVKADAVQILSSAKTYVAANGVPSTGVITSAQLADFVSDNKWGDNYQVEVDAAGKTFKFDSGTNSSPFTQGAKSIDGISFNIKNATSTDISDDKTNSDTISIVK</sequence>
<keyword evidence="3" id="KW-0472">Membrane</keyword>
<dbReference type="Gene3D" id="3.30.700.10">
    <property type="entry name" value="Glycoprotein, Type 4 Pilin"/>
    <property type="match status" value="1"/>
</dbReference>
<evidence type="ECO:0000313" key="4">
    <source>
        <dbReference type="EMBL" id="MBP0725405.1"/>
    </source>
</evidence>
<dbReference type="NCBIfam" id="TIGR02532">
    <property type="entry name" value="IV_pilin_GFxxxE"/>
    <property type="match status" value="1"/>
</dbReference>
<keyword evidence="3" id="KW-1133">Transmembrane helix</keyword>
<dbReference type="GO" id="GO:0030420">
    <property type="term" value="P:establishment of competence for transformation"/>
    <property type="evidence" value="ECO:0007669"/>
    <property type="project" value="UniProtKB-KW"/>
</dbReference>
<keyword evidence="3" id="KW-0812">Transmembrane</keyword>
<protein>
    <submittedName>
        <fullName evidence="4">Prepilin-type N-terminal cleavage/methylation domain-containing protein</fullName>
    </submittedName>
</protein>
<dbReference type="SUPFAM" id="SSF54523">
    <property type="entry name" value="Pili subunits"/>
    <property type="match status" value="1"/>
</dbReference>
<name>A0A940SIW1_9BACI</name>
<dbReference type="AlphaFoldDB" id="A0A940SIW1"/>
<evidence type="ECO:0000256" key="1">
    <source>
        <dbReference type="ARBA" id="ARBA00004241"/>
    </source>
</evidence>
<proteinExistence type="predicted"/>
<keyword evidence="5" id="KW-1185">Reference proteome</keyword>
<evidence type="ECO:0000256" key="3">
    <source>
        <dbReference type="SAM" id="Phobius"/>
    </source>
</evidence>
<dbReference type="PROSITE" id="PS00409">
    <property type="entry name" value="PROKAR_NTER_METHYL"/>
    <property type="match status" value="1"/>
</dbReference>
<dbReference type="InterPro" id="IPR045584">
    <property type="entry name" value="Pilin-like"/>
</dbReference>
<comment type="caution">
    <text evidence="4">The sequence shown here is derived from an EMBL/GenBank/DDBJ whole genome shotgun (WGS) entry which is preliminary data.</text>
</comment>
<gene>
    <name evidence="4" type="ORF">J5Y03_09415</name>
</gene>
<dbReference type="Pfam" id="PF07963">
    <property type="entry name" value="N_methyl"/>
    <property type="match status" value="1"/>
</dbReference>
<reference evidence="4" key="1">
    <citation type="submission" date="2021-04" db="EMBL/GenBank/DDBJ databases">
        <title>Genome seq and assembly of Bacillus sp.</title>
        <authorList>
            <person name="Chhetri G."/>
        </authorList>
    </citation>
    <scope>NUCLEOTIDE SEQUENCE</scope>
    <source>
        <strain evidence="4">RG28</strain>
    </source>
</reference>
<feature type="transmembrane region" description="Helical" evidence="3">
    <location>
        <begin position="12"/>
        <end position="35"/>
    </location>
</feature>
<dbReference type="RefSeq" id="WP_209404928.1">
    <property type="nucleotide sequence ID" value="NZ_JAGIYQ010000005.1"/>
</dbReference>
<dbReference type="Proteomes" id="UP000682134">
    <property type="component" value="Unassembled WGS sequence"/>
</dbReference>
<dbReference type="GO" id="GO:0009986">
    <property type="term" value="C:cell surface"/>
    <property type="evidence" value="ECO:0007669"/>
    <property type="project" value="UniProtKB-SubCell"/>
</dbReference>
<evidence type="ECO:0000313" key="5">
    <source>
        <dbReference type="Proteomes" id="UP000682134"/>
    </source>
</evidence>
<evidence type="ECO:0000256" key="2">
    <source>
        <dbReference type="ARBA" id="ARBA00023287"/>
    </source>
</evidence>
<keyword evidence="2" id="KW-0178">Competence</keyword>
<comment type="subcellular location">
    <subcellularLocation>
        <location evidence="1">Cell surface</location>
    </subcellularLocation>
</comment>
<dbReference type="InterPro" id="IPR012902">
    <property type="entry name" value="N_methyl_site"/>
</dbReference>